<dbReference type="GO" id="GO:0016620">
    <property type="term" value="F:oxidoreductase activity, acting on the aldehyde or oxo group of donors, NAD or NADP as acceptor"/>
    <property type="evidence" value="ECO:0007669"/>
    <property type="project" value="InterPro"/>
</dbReference>
<dbReference type="SUPFAM" id="SSF53720">
    <property type="entry name" value="ALDH-like"/>
    <property type="match status" value="1"/>
</dbReference>
<evidence type="ECO:0000259" key="3">
    <source>
        <dbReference type="Pfam" id="PF00171"/>
    </source>
</evidence>
<keyword evidence="2" id="KW-0520">NAD</keyword>
<feature type="domain" description="Aldehyde dehydrogenase" evidence="3">
    <location>
        <begin position="4"/>
        <end position="167"/>
    </location>
</feature>
<dbReference type="InterPro" id="IPR016163">
    <property type="entry name" value="Ald_DH_C"/>
</dbReference>
<evidence type="ECO:0000313" key="4">
    <source>
        <dbReference type="EMBL" id="BBO89291.1"/>
    </source>
</evidence>
<dbReference type="AlphaFoldDB" id="A0A5K8A9W1"/>
<keyword evidence="5" id="KW-1185">Reference proteome</keyword>
<comment type="similarity">
    <text evidence="1">Belongs to the aldehyde dehydrogenase family.</text>
</comment>
<protein>
    <recommendedName>
        <fullName evidence="3">Aldehyde dehydrogenase domain-containing protein</fullName>
    </recommendedName>
</protein>
<accession>A0A5K8A9W1</accession>
<dbReference type="Proteomes" id="UP000422108">
    <property type="component" value="Chromosome"/>
</dbReference>
<reference evidence="4 5" key="1">
    <citation type="submission" date="2019-11" db="EMBL/GenBank/DDBJ databases">
        <title>Comparative genomics of hydrocarbon-degrading Desulfosarcina strains.</title>
        <authorList>
            <person name="Watanabe M."/>
            <person name="Kojima H."/>
            <person name="Fukui M."/>
        </authorList>
    </citation>
    <scope>NUCLEOTIDE SEQUENCE [LARGE SCALE GENOMIC DNA]</scope>
    <source>
        <strain evidence="5">oXyS1</strain>
    </source>
</reference>
<proteinExistence type="inferred from homology"/>
<dbReference type="InterPro" id="IPR015590">
    <property type="entry name" value="Aldehyde_DH_dom"/>
</dbReference>
<dbReference type="Gene3D" id="3.40.309.10">
    <property type="entry name" value="Aldehyde Dehydrogenase, Chain A, domain 2"/>
    <property type="match status" value="1"/>
</dbReference>
<dbReference type="InterPro" id="IPR016161">
    <property type="entry name" value="Ald_DH/histidinol_DH"/>
</dbReference>
<dbReference type="EMBL" id="AP021879">
    <property type="protein sequence ID" value="BBO89291.1"/>
    <property type="molecule type" value="Genomic_DNA"/>
</dbReference>
<evidence type="ECO:0000256" key="2">
    <source>
        <dbReference type="ARBA" id="ARBA00023027"/>
    </source>
</evidence>
<organism evidence="4 5">
    <name type="scientific">Desulfosarcina ovata subsp. ovata</name>
    <dbReference type="NCBI Taxonomy" id="2752305"/>
    <lineage>
        <taxon>Bacteria</taxon>
        <taxon>Pseudomonadati</taxon>
        <taxon>Thermodesulfobacteriota</taxon>
        <taxon>Desulfobacteria</taxon>
        <taxon>Desulfobacterales</taxon>
        <taxon>Desulfosarcinaceae</taxon>
        <taxon>Desulfosarcina</taxon>
    </lineage>
</organism>
<dbReference type="PANTHER" id="PTHR42986">
    <property type="entry name" value="BENZALDEHYDE DEHYDROGENASE YFMT"/>
    <property type="match status" value="1"/>
</dbReference>
<evidence type="ECO:0000256" key="1">
    <source>
        <dbReference type="ARBA" id="ARBA00009986"/>
    </source>
</evidence>
<evidence type="ECO:0000313" key="5">
    <source>
        <dbReference type="Proteomes" id="UP000422108"/>
    </source>
</evidence>
<dbReference type="Pfam" id="PF00171">
    <property type="entry name" value="Aldedh"/>
    <property type="match status" value="1"/>
</dbReference>
<dbReference type="PANTHER" id="PTHR42986:SF1">
    <property type="entry name" value="BENZALDEHYDE DEHYDROGENASE YFMT"/>
    <property type="match status" value="1"/>
</dbReference>
<sequence>MNGVKQLKVGNPAEPDTVIGPIINQSQLDGLIQKIESSQDGNVKLLYGGKADGLLLPPHVFSPVDGSHQLCQEETFGPLVPVTVAENEDHALQLANDTHHGLSSAVFTENMARGLNFARGIYAGMTHINDITVDDQPLAPFGGEKNSGIGRFNGDYIMEEFTRAHWITWQGTGQ</sequence>
<name>A0A5K8A9W1_9BACT</name>
<gene>
    <name evidence="4" type="ORF">DSCOOX_24710</name>
</gene>